<reference evidence="2" key="1">
    <citation type="submission" date="2020-02" db="EMBL/GenBank/DDBJ databases">
        <authorList>
            <person name="Meier V. D."/>
        </authorList>
    </citation>
    <scope>NUCLEOTIDE SEQUENCE</scope>
    <source>
        <strain evidence="2">AVDCRST_MAG81</strain>
    </source>
</reference>
<organism evidence="2">
    <name type="scientific">uncultured Synechococcales cyanobacterium</name>
    <dbReference type="NCBI Taxonomy" id="1936017"/>
    <lineage>
        <taxon>Bacteria</taxon>
        <taxon>Bacillati</taxon>
        <taxon>Cyanobacteriota</taxon>
        <taxon>Cyanophyceae</taxon>
        <taxon>Synechococcales</taxon>
        <taxon>environmental samples</taxon>
    </lineage>
</organism>
<accession>A0A6J4UIM2</accession>
<gene>
    <name evidence="2" type="ORF">AVDCRST_MAG81-1978</name>
</gene>
<dbReference type="AlphaFoldDB" id="A0A6J4UIM2"/>
<evidence type="ECO:0000259" key="1">
    <source>
        <dbReference type="Pfam" id="PF14338"/>
    </source>
</evidence>
<dbReference type="EMBL" id="CADCWO010000001">
    <property type="protein sequence ID" value="CAA9551901.1"/>
    <property type="molecule type" value="Genomic_DNA"/>
</dbReference>
<protein>
    <submittedName>
        <fullName evidence="2">Mrr restriction system protein</fullName>
    </submittedName>
</protein>
<proteinExistence type="predicted"/>
<dbReference type="Pfam" id="PF14338">
    <property type="entry name" value="Mrr_N"/>
    <property type="match status" value="1"/>
</dbReference>
<feature type="domain" description="Restriction system protein Mrr-like N-terminal" evidence="1">
    <location>
        <begin position="20"/>
        <end position="105"/>
    </location>
</feature>
<sequence>MSRYSHKECIGDSCVPIPDYQSIMLPLLKLAADQDKHSLREAIDTLSIEFSLTDGEKEEILPSGKQAVFDNRVGWARTYLKKAGLVESPRRSFFKITSRGLEVFNRTLRQLMLDFSSSIRNLLNFNSTIEEPVLKLLMSKLWISQLITQKPLERI</sequence>
<evidence type="ECO:0000313" key="2">
    <source>
        <dbReference type="EMBL" id="CAA9551901.1"/>
    </source>
</evidence>
<dbReference type="InterPro" id="IPR025745">
    <property type="entry name" value="Mrr-like_N_dom"/>
</dbReference>
<name>A0A6J4UIM2_9CYAN</name>